<organism evidence="12 13">
    <name type="scientific">Toxocara canis</name>
    <name type="common">Canine roundworm</name>
    <dbReference type="NCBI Taxonomy" id="6265"/>
    <lineage>
        <taxon>Eukaryota</taxon>
        <taxon>Metazoa</taxon>
        <taxon>Ecdysozoa</taxon>
        <taxon>Nematoda</taxon>
        <taxon>Chromadorea</taxon>
        <taxon>Rhabditida</taxon>
        <taxon>Spirurina</taxon>
        <taxon>Ascaridomorpha</taxon>
        <taxon>Ascaridoidea</taxon>
        <taxon>Toxocaridae</taxon>
        <taxon>Toxocara</taxon>
    </lineage>
</organism>
<evidence type="ECO:0000259" key="10">
    <source>
        <dbReference type="PROSITE" id="PS51194"/>
    </source>
</evidence>
<dbReference type="InterPro" id="IPR014014">
    <property type="entry name" value="RNA_helicase_DEAD_Q_motif"/>
</dbReference>
<dbReference type="SMART" id="SM00487">
    <property type="entry name" value="DEXDc"/>
    <property type="match status" value="1"/>
</dbReference>
<feature type="domain" description="DEAD-box RNA helicase Q" evidence="11">
    <location>
        <begin position="98"/>
        <end position="126"/>
    </location>
</feature>
<sequence>MASALSECMLSSDEEEEDPDVDGEGGSCGGVNNEGSSDGGENSDEGGISDGTSSKEQEENAGSSSDDSSESEAEGAELNIDISGSKMTPSEVVDSKAKTFSELGVSRWICDQLKQLSMKAPTAVQSEVVDSKAKTFSELGVSRWICDQLKQLSMKAPTAVQANCIPHVLSGSDVLGCAKTGTGKTLAFALPILNQLAVDPYGIYALILTPTRELAFQIAEQFTALGTPIGLKTSVIVGGRDQVEQANGLARRPHIVVATPGRLADHIDSDPDGIAKLFSKVQFVVLDEADRLLDGQYSEQLKTIFFALPKKRQTLLFSATITSALNHLHEVAVKKPYFYEDKSDVATVEQLDQKYVLCPHAVKDAYLVYVVKNFYQNRPSSSILIFSHTCRECQALAIMFNGLGFQVGSLHSQISQHERLSSLTRFRSGRIRILICTDVAARGLDIPHVDLVVNHNVPRSPKTYVHRVGRSARAGRFGGAITFVTQYDITLLQEVEKLIGKKLDKLNVSDKKVTQYVTQVLVTKREAEIKLEQQNFGERKEINRRKAMLLEGLDPDEVEAKLKEQRERRKAKSRRRQDALQRSYEKQQSKPEPPSKKSKKK</sequence>
<dbReference type="Proteomes" id="UP000031036">
    <property type="component" value="Unassembled WGS sequence"/>
</dbReference>
<dbReference type="GO" id="GO:0003724">
    <property type="term" value="F:RNA helicase activity"/>
    <property type="evidence" value="ECO:0007669"/>
    <property type="project" value="UniProtKB-EC"/>
</dbReference>
<reference evidence="12 13" key="1">
    <citation type="submission" date="2014-11" db="EMBL/GenBank/DDBJ databases">
        <title>Genetic blueprint of the zoonotic pathogen Toxocara canis.</title>
        <authorList>
            <person name="Zhu X.-Q."/>
            <person name="Korhonen P.K."/>
            <person name="Cai H."/>
            <person name="Young N.D."/>
            <person name="Nejsum P."/>
            <person name="von Samson-Himmelstjerna G."/>
            <person name="Boag P.R."/>
            <person name="Tan P."/>
            <person name="Li Q."/>
            <person name="Min J."/>
            <person name="Yang Y."/>
            <person name="Wang X."/>
            <person name="Fang X."/>
            <person name="Hall R.S."/>
            <person name="Hofmann A."/>
            <person name="Sternberg P.W."/>
            <person name="Jex A.R."/>
            <person name="Gasser R.B."/>
        </authorList>
    </citation>
    <scope>NUCLEOTIDE SEQUENCE [LARGE SCALE GENOMIC DNA]</scope>
    <source>
        <strain evidence="12">PN_DK_2014</strain>
    </source>
</reference>
<dbReference type="GO" id="GO:0003676">
    <property type="term" value="F:nucleic acid binding"/>
    <property type="evidence" value="ECO:0007669"/>
    <property type="project" value="InterPro"/>
</dbReference>
<keyword evidence="5 7" id="KW-0067">ATP-binding</keyword>
<feature type="domain" description="Helicase C-terminal" evidence="10">
    <location>
        <begin position="362"/>
        <end position="514"/>
    </location>
</feature>
<dbReference type="InterPro" id="IPR000629">
    <property type="entry name" value="RNA-helicase_DEAD-box_CS"/>
</dbReference>
<dbReference type="GO" id="GO:0005524">
    <property type="term" value="F:ATP binding"/>
    <property type="evidence" value="ECO:0007669"/>
    <property type="project" value="UniProtKB-KW"/>
</dbReference>
<dbReference type="SMART" id="SM00490">
    <property type="entry name" value="HELICc"/>
    <property type="match status" value="1"/>
</dbReference>
<dbReference type="PROSITE" id="PS00039">
    <property type="entry name" value="DEAD_ATP_HELICASE"/>
    <property type="match status" value="1"/>
</dbReference>
<feature type="short sequence motif" description="Q motif" evidence="6">
    <location>
        <begin position="98"/>
        <end position="126"/>
    </location>
</feature>
<dbReference type="GO" id="GO:0016787">
    <property type="term" value="F:hydrolase activity"/>
    <property type="evidence" value="ECO:0007669"/>
    <property type="project" value="UniProtKB-KW"/>
</dbReference>
<dbReference type="Pfam" id="PF00270">
    <property type="entry name" value="DEAD"/>
    <property type="match status" value="1"/>
</dbReference>
<dbReference type="CDD" id="cd18787">
    <property type="entry name" value="SF2_C_DEAD"/>
    <property type="match status" value="1"/>
</dbReference>
<dbReference type="Pfam" id="PF00271">
    <property type="entry name" value="Helicase_C"/>
    <property type="match status" value="1"/>
</dbReference>
<evidence type="ECO:0000259" key="9">
    <source>
        <dbReference type="PROSITE" id="PS51192"/>
    </source>
</evidence>
<evidence type="ECO:0000256" key="3">
    <source>
        <dbReference type="ARBA" id="ARBA00022801"/>
    </source>
</evidence>
<dbReference type="GO" id="GO:0005829">
    <property type="term" value="C:cytosol"/>
    <property type="evidence" value="ECO:0007669"/>
    <property type="project" value="TreeGrafter"/>
</dbReference>
<evidence type="ECO:0000256" key="6">
    <source>
        <dbReference type="PROSITE-ProRule" id="PRU00552"/>
    </source>
</evidence>
<keyword evidence="4 7" id="KW-0347">Helicase</keyword>
<comment type="similarity">
    <text evidence="7">Belongs to the DEAD box helicase family.</text>
</comment>
<dbReference type="InterPro" id="IPR014001">
    <property type="entry name" value="Helicase_ATP-bd"/>
</dbReference>
<dbReference type="GO" id="GO:0043186">
    <property type="term" value="C:P granule"/>
    <property type="evidence" value="ECO:0007669"/>
    <property type="project" value="UniProtKB-ARBA"/>
</dbReference>
<evidence type="ECO:0000256" key="7">
    <source>
        <dbReference type="RuleBase" id="RU000492"/>
    </source>
</evidence>
<feature type="short sequence motif" description="Q motif" evidence="6">
    <location>
        <begin position="134"/>
        <end position="162"/>
    </location>
</feature>
<feature type="compositionally biased region" description="Low complexity" evidence="8">
    <location>
        <begin position="30"/>
        <end position="40"/>
    </location>
</feature>
<evidence type="ECO:0000256" key="5">
    <source>
        <dbReference type="ARBA" id="ARBA00022840"/>
    </source>
</evidence>
<dbReference type="Gene3D" id="3.40.50.300">
    <property type="entry name" value="P-loop containing nucleotide triphosphate hydrolases"/>
    <property type="match status" value="2"/>
</dbReference>
<keyword evidence="2 7" id="KW-0547">Nucleotide-binding</keyword>
<dbReference type="EC" id="3.6.4.13" evidence="1"/>
<dbReference type="EMBL" id="JPKZ01003117">
    <property type="protein sequence ID" value="KHN73398.1"/>
    <property type="molecule type" value="Genomic_DNA"/>
</dbReference>
<feature type="compositionally biased region" description="Basic and acidic residues" evidence="8">
    <location>
        <begin position="558"/>
        <end position="567"/>
    </location>
</feature>
<feature type="compositionally biased region" description="Basic and acidic residues" evidence="8">
    <location>
        <begin position="576"/>
        <end position="595"/>
    </location>
</feature>
<dbReference type="InterPro" id="IPR011545">
    <property type="entry name" value="DEAD/DEAH_box_helicase_dom"/>
</dbReference>
<comment type="caution">
    <text evidence="12">The sequence shown here is derived from an EMBL/GenBank/DDBJ whole genome shotgun (WGS) entry which is preliminary data.</text>
</comment>
<keyword evidence="3 7" id="KW-0378">Hydrolase</keyword>
<dbReference type="PROSITE" id="PS51194">
    <property type="entry name" value="HELICASE_CTER"/>
    <property type="match status" value="1"/>
</dbReference>
<evidence type="ECO:0000313" key="13">
    <source>
        <dbReference type="Proteomes" id="UP000031036"/>
    </source>
</evidence>
<protein>
    <recommendedName>
        <fullName evidence="1">RNA helicase</fullName>
        <ecNumber evidence="1">3.6.4.13</ecNumber>
    </recommendedName>
</protein>
<proteinExistence type="inferred from homology"/>
<dbReference type="STRING" id="6265.A0A0B2UVG0"/>
<dbReference type="PANTHER" id="PTHR47959">
    <property type="entry name" value="ATP-DEPENDENT RNA HELICASE RHLE-RELATED"/>
    <property type="match status" value="1"/>
</dbReference>
<keyword evidence="13" id="KW-1185">Reference proteome</keyword>
<dbReference type="PANTHER" id="PTHR47959:SF24">
    <property type="entry name" value="ATP-DEPENDENT RNA HELICASE"/>
    <property type="match status" value="1"/>
</dbReference>
<dbReference type="InterPro" id="IPR001650">
    <property type="entry name" value="Helicase_C-like"/>
</dbReference>
<feature type="domain" description="DEAD-box RNA helicase Q" evidence="11">
    <location>
        <begin position="134"/>
        <end position="162"/>
    </location>
</feature>
<dbReference type="InterPro" id="IPR050079">
    <property type="entry name" value="DEAD_box_RNA_helicase"/>
</dbReference>
<dbReference type="PROSITE" id="PS51195">
    <property type="entry name" value="Q_MOTIF"/>
    <property type="match status" value="2"/>
</dbReference>
<evidence type="ECO:0000259" key="11">
    <source>
        <dbReference type="PROSITE" id="PS51195"/>
    </source>
</evidence>
<evidence type="ECO:0000256" key="1">
    <source>
        <dbReference type="ARBA" id="ARBA00012552"/>
    </source>
</evidence>
<dbReference type="OMA" id="IMIFTDT"/>
<evidence type="ECO:0000256" key="4">
    <source>
        <dbReference type="ARBA" id="ARBA00022806"/>
    </source>
</evidence>
<dbReference type="SUPFAM" id="SSF52540">
    <property type="entry name" value="P-loop containing nucleoside triphosphate hydrolases"/>
    <property type="match status" value="1"/>
</dbReference>
<evidence type="ECO:0000256" key="8">
    <source>
        <dbReference type="SAM" id="MobiDB-lite"/>
    </source>
</evidence>
<dbReference type="InterPro" id="IPR027417">
    <property type="entry name" value="P-loop_NTPase"/>
</dbReference>
<name>A0A0B2UVG0_TOXCA</name>
<dbReference type="PROSITE" id="PS51192">
    <property type="entry name" value="HELICASE_ATP_BIND_1"/>
    <property type="match status" value="1"/>
</dbReference>
<feature type="domain" description="Helicase ATP-binding" evidence="9">
    <location>
        <begin position="165"/>
        <end position="339"/>
    </location>
</feature>
<accession>A0A0B2UVG0</accession>
<dbReference type="AlphaFoldDB" id="A0A0B2UVG0"/>
<dbReference type="CDD" id="cd17955">
    <property type="entry name" value="DEADc_DDX49"/>
    <property type="match status" value="1"/>
</dbReference>
<dbReference type="OrthoDB" id="10261904at2759"/>
<evidence type="ECO:0000313" key="12">
    <source>
        <dbReference type="EMBL" id="KHN73398.1"/>
    </source>
</evidence>
<feature type="region of interest" description="Disordered" evidence="8">
    <location>
        <begin position="1"/>
        <end position="90"/>
    </location>
</feature>
<gene>
    <name evidence="12" type="primary">Ddx49</name>
    <name evidence="12" type="ORF">Tcan_11555</name>
</gene>
<evidence type="ECO:0000256" key="2">
    <source>
        <dbReference type="ARBA" id="ARBA00022741"/>
    </source>
</evidence>
<feature type="compositionally biased region" description="Acidic residues" evidence="8">
    <location>
        <begin position="12"/>
        <end position="23"/>
    </location>
</feature>
<feature type="region of interest" description="Disordered" evidence="8">
    <location>
        <begin position="558"/>
        <end position="601"/>
    </location>
</feature>